<keyword evidence="2" id="KW-1185">Reference proteome</keyword>
<gene>
    <name evidence="1" type="ORF">AAS23_gp53</name>
</gene>
<evidence type="ECO:0000313" key="1">
    <source>
        <dbReference type="EMBL" id="AZS06366.1"/>
    </source>
</evidence>
<protein>
    <submittedName>
        <fullName evidence="1">Uncharacterized protein</fullName>
    </submittedName>
</protein>
<evidence type="ECO:0000313" key="2">
    <source>
        <dbReference type="Proteomes" id="UP000288641"/>
    </source>
</evidence>
<name>A0A3S9U7U2_9CAUD</name>
<organism evidence="1 2">
    <name type="scientific">Pantoea phage vB_PagS_AAS23</name>
    <dbReference type="NCBI Taxonomy" id="2499073"/>
    <lineage>
        <taxon>Viruses</taxon>
        <taxon>Duplodnaviria</taxon>
        <taxon>Heunggongvirae</taxon>
        <taxon>Uroviricota</taxon>
        <taxon>Caudoviricetes</taxon>
        <taxon>Drexlerviridae</taxon>
        <taxon>Sauletekiovirus</taxon>
        <taxon>Sauletekiovirus AAS23</taxon>
    </lineage>
</organism>
<proteinExistence type="predicted"/>
<accession>A0A3S9U7U2</accession>
<sequence length="80" mass="8866">MNNHPTSDIYRAKFNAAMFAGLNESWCHAVARGEISMADALGDMDMDDDSLPFNVDLIEDPEAHKCDCKGYQACGYCIPF</sequence>
<dbReference type="EMBL" id="MK095606">
    <property type="protein sequence ID" value="AZS06366.1"/>
    <property type="molecule type" value="Genomic_DNA"/>
</dbReference>
<reference evidence="1 2" key="1">
    <citation type="submission" date="2018-10" db="EMBL/GenBank/DDBJ databases">
        <title>Complete genome sequence of Pantoea phage vB_PagS_AAS23.</title>
        <authorList>
            <person name="Truncaite L."/>
            <person name="Simoliuniene M."/>
            <person name="Kazlauskas D."/>
            <person name="Meskys R."/>
            <person name="Simoliunas E."/>
        </authorList>
    </citation>
    <scope>NUCLEOTIDE SEQUENCE [LARGE SCALE GENOMIC DNA]</scope>
    <source>
        <strain evidence="1">AAS23</strain>
    </source>
</reference>
<dbReference type="Proteomes" id="UP000288641">
    <property type="component" value="Segment"/>
</dbReference>